<keyword evidence="2" id="KW-1185">Reference proteome</keyword>
<name>A0ABN9VTX9_9DINO</name>
<feature type="non-terminal residue" evidence="1">
    <location>
        <position position="76"/>
    </location>
</feature>
<proteinExistence type="predicted"/>
<evidence type="ECO:0008006" key="3">
    <source>
        <dbReference type="Google" id="ProtNLM"/>
    </source>
</evidence>
<gene>
    <name evidence="1" type="ORF">PCOR1329_LOCUS61168</name>
</gene>
<organism evidence="1 2">
    <name type="scientific">Prorocentrum cordatum</name>
    <dbReference type="NCBI Taxonomy" id="2364126"/>
    <lineage>
        <taxon>Eukaryota</taxon>
        <taxon>Sar</taxon>
        <taxon>Alveolata</taxon>
        <taxon>Dinophyceae</taxon>
        <taxon>Prorocentrales</taxon>
        <taxon>Prorocentraceae</taxon>
        <taxon>Prorocentrum</taxon>
    </lineage>
</organism>
<dbReference type="EMBL" id="CAUYUJ010017690">
    <property type="protein sequence ID" value="CAK0876993.1"/>
    <property type="molecule type" value="Genomic_DNA"/>
</dbReference>
<evidence type="ECO:0000313" key="2">
    <source>
        <dbReference type="Proteomes" id="UP001189429"/>
    </source>
</evidence>
<sequence length="76" mass="8713">VYYYNLDTRESTGDGPGNALLHPGWKRASSSDSVEGFYDTNDNVMRPYCVDISALGETIMRRYTRNNFKEKVDILK</sequence>
<protein>
    <recommendedName>
        <fullName evidence="3">Phospholipase B-like</fullName>
    </recommendedName>
</protein>
<reference evidence="1" key="1">
    <citation type="submission" date="2023-10" db="EMBL/GenBank/DDBJ databases">
        <authorList>
            <person name="Chen Y."/>
            <person name="Shah S."/>
            <person name="Dougan E. K."/>
            <person name="Thang M."/>
            <person name="Chan C."/>
        </authorList>
    </citation>
    <scope>NUCLEOTIDE SEQUENCE [LARGE SCALE GENOMIC DNA]</scope>
</reference>
<feature type="non-terminal residue" evidence="1">
    <location>
        <position position="1"/>
    </location>
</feature>
<comment type="caution">
    <text evidence="1">The sequence shown here is derived from an EMBL/GenBank/DDBJ whole genome shotgun (WGS) entry which is preliminary data.</text>
</comment>
<dbReference type="Proteomes" id="UP001189429">
    <property type="component" value="Unassembled WGS sequence"/>
</dbReference>
<evidence type="ECO:0000313" key="1">
    <source>
        <dbReference type="EMBL" id="CAK0876993.1"/>
    </source>
</evidence>
<accession>A0ABN9VTX9</accession>